<evidence type="ECO:0000256" key="1">
    <source>
        <dbReference type="SAM" id="SignalP"/>
    </source>
</evidence>
<dbReference type="EMBL" id="GL883126">
    <property type="protein sequence ID" value="EGG03143.1"/>
    <property type="molecule type" value="Genomic_DNA"/>
</dbReference>
<dbReference type="VEuPathDB" id="FungiDB:MELLADRAFT_124129"/>
<feature type="chain" id="PRO_5003321108" evidence="1">
    <location>
        <begin position="22"/>
        <end position="133"/>
    </location>
</feature>
<dbReference type="RefSeq" id="XP_007413603.1">
    <property type="nucleotide sequence ID" value="XM_007413541.1"/>
</dbReference>
<organism evidence="3">
    <name type="scientific">Melampsora larici-populina (strain 98AG31 / pathotype 3-4-7)</name>
    <name type="common">Poplar leaf rust fungus</name>
    <dbReference type="NCBI Taxonomy" id="747676"/>
    <lineage>
        <taxon>Eukaryota</taxon>
        <taxon>Fungi</taxon>
        <taxon>Dikarya</taxon>
        <taxon>Basidiomycota</taxon>
        <taxon>Pucciniomycotina</taxon>
        <taxon>Pucciniomycetes</taxon>
        <taxon>Pucciniales</taxon>
        <taxon>Melampsoraceae</taxon>
        <taxon>Melampsora</taxon>
    </lineage>
</organism>
<feature type="signal peptide" evidence="1">
    <location>
        <begin position="1"/>
        <end position="21"/>
    </location>
</feature>
<evidence type="ECO:0000313" key="3">
    <source>
        <dbReference type="Proteomes" id="UP000001072"/>
    </source>
</evidence>
<gene>
    <name evidence="2" type="ORF">MELLADRAFT_124129</name>
</gene>
<dbReference type="HOGENOM" id="CLU_1907161_0_0_1"/>
<dbReference type="InParanoid" id="F4RWY1"/>
<dbReference type="Proteomes" id="UP000001072">
    <property type="component" value="Unassembled WGS sequence"/>
</dbReference>
<dbReference type="KEGG" id="mlr:MELLADRAFT_124129"/>
<sequence length="133" mass="14733">MLTFRTPLIAILLALVSTIMCKQYRVLCTAGLEVFDDQNYLCKAFDDGGSRSTFSRWKCPKVLTQQAKGTTCSPAPPDPMQPVMIPQVTCRDVYTFWSNSEVVNGISCRTTERAIVSCTDMPQAAALRDCDPL</sequence>
<protein>
    <submittedName>
        <fullName evidence="2">Secreted protein</fullName>
    </submittedName>
</protein>
<dbReference type="AlphaFoldDB" id="F4RWY1"/>
<accession>F4RWY1</accession>
<evidence type="ECO:0000313" key="2">
    <source>
        <dbReference type="EMBL" id="EGG03143.1"/>
    </source>
</evidence>
<keyword evidence="1" id="KW-0732">Signal</keyword>
<dbReference type="GeneID" id="18926636"/>
<keyword evidence="3" id="KW-1185">Reference proteome</keyword>
<name>F4RWY1_MELLP</name>
<reference evidence="3" key="1">
    <citation type="journal article" date="2011" name="Proc. Natl. Acad. Sci. U.S.A.">
        <title>Obligate biotrophy features unraveled by the genomic analysis of rust fungi.</title>
        <authorList>
            <person name="Duplessis S."/>
            <person name="Cuomo C.A."/>
            <person name="Lin Y.-C."/>
            <person name="Aerts A."/>
            <person name="Tisserant E."/>
            <person name="Veneault-Fourrey C."/>
            <person name="Joly D.L."/>
            <person name="Hacquard S."/>
            <person name="Amselem J."/>
            <person name="Cantarel B.L."/>
            <person name="Chiu R."/>
            <person name="Coutinho P.M."/>
            <person name="Feau N."/>
            <person name="Field M."/>
            <person name="Frey P."/>
            <person name="Gelhaye E."/>
            <person name="Goldberg J."/>
            <person name="Grabherr M.G."/>
            <person name="Kodira C.D."/>
            <person name="Kohler A."/>
            <person name="Kuees U."/>
            <person name="Lindquist E.A."/>
            <person name="Lucas S.M."/>
            <person name="Mago R."/>
            <person name="Mauceli E."/>
            <person name="Morin E."/>
            <person name="Murat C."/>
            <person name="Pangilinan J.L."/>
            <person name="Park R."/>
            <person name="Pearson M."/>
            <person name="Quesneville H."/>
            <person name="Rouhier N."/>
            <person name="Sakthikumar S."/>
            <person name="Salamov A.A."/>
            <person name="Schmutz J."/>
            <person name="Selles B."/>
            <person name="Shapiro H."/>
            <person name="Tanguay P."/>
            <person name="Tuskan G.A."/>
            <person name="Henrissat B."/>
            <person name="Van de Peer Y."/>
            <person name="Rouze P."/>
            <person name="Ellis J.G."/>
            <person name="Dodds P.N."/>
            <person name="Schein J.E."/>
            <person name="Zhong S."/>
            <person name="Hamelin R.C."/>
            <person name="Grigoriev I.V."/>
            <person name="Szabo L.J."/>
            <person name="Martin F."/>
        </authorList>
    </citation>
    <scope>NUCLEOTIDE SEQUENCE [LARGE SCALE GENOMIC DNA]</scope>
    <source>
        <strain evidence="3">98AG31 / pathotype 3-4-7</strain>
    </source>
</reference>
<proteinExistence type="predicted"/>